<protein>
    <submittedName>
        <fullName evidence="2">Uncharacterized protein</fullName>
    </submittedName>
</protein>
<feature type="chain" id="PRO_5042960545" evidence="1">
    <location>
        <begin position="22"/>
        <end position="234"/>
    </location>
</feature>
<comment type="caution">
    <text evidence="2">The sequence shown here is derived from an EMBL/GenBank/DDBJ whole genome shotgun (WGS) entry which is preliminary data.</text>
</comment>
<organism evidence="2 3">
    <name type="scientific">Orbilia javanica</name>
    <dbReference type="NCBI Taxonomy" id="47235"/>
    <lineage>
        <taxon>Eukaryota</taxon>
        <taxon>Fungi</taxon>
        <taxon>Dikarya</taxon>
        <taxon>Ascomycota</taxon>
        <taxon>Pezizomycotina</taxon>
        <taxon>Orbiliomycetes</taxon>
        <taxon>Orbiliales</taxon>
        <taxon>Orbiliaceae</taxon>
        <taxon>Orbilia</taxon>
    </lineage>
</organism>
<keyword evidence="1" id="KW-0732">Signal</keyword>
<proteinExistence type="predicted"/>
<gene>
    <name evidence="2" type="ORF">TWF718_006836</name>
</gene>
<dbReference type="EMBL" id="JAVHNR010000004">
    <property type="protein sequence ID" value="KAK6344884.1"/>
    <property type="molecule type" value="Genomic_DNA"/>
</dbReference>
<accession>A0AAN8MNJ9</accession>
<evidence type="ECO:0000256" key="1">
    <source>
        <dbReference type="SAM" id="SignalP"/>
    </source>
</evidence>
<dbReference type="Proteomes" id="UP001313282">
    <property type="component" value="Unassembled WGS sequence"/>
</dbReference>
<evidence type="ECO:0000313" key="3">
    <source>
        <dbReference type="Proteomes" id="UP001313282"/>
    </source>
</evidence>
<reference evidence="2 3" key="1">
    <citation type="submission" date="2019-10" db="EMBL/GenBank/DDBJ databases">
        <authorList>
            <person name="Palmer J.M."/>
        </authorList>
    </citation>
    <scope>NUCLEOTIDE SEQUENCE [LARGE SCALE GENOMIC DNA]</scope>
    <source>
        <strain evidence="2 3">TWF718</strain>
    </source>
</reference>
<keyword evidence="3" id="KW-1185">Reference proteome</keyword>
<feature type="signal peptide" evidence="1">
    <location>
        <begin position="1"/>
        <end position="21"/>
    </location>
</feature>
<evidence type="ECO:0000313" key="2">
    <source>
        <dbReference type="EMBL" id="KAK6344884.1"/>
    </source>
</evidence>
<dbReference type="AlphaFoldDB" id="A0AAN8MNJ9"/>
<name>A0AAN8MNJ9_9PEZI</name>
<sequence>MFFALPNLFLSTLLLGSTVNGVVIPYQEAHELEERTGSSGCNADNLLRLLRGQGNLPEALEFCSTWVGNVPKTITLTEETVTPTVTSTSLSFSTIYYNMTNTNTNTHTEFTTITNTKTLTETITVVTITVESKKKRARAASKTPLSDQILSNTYPASRISSACNCLTLEPAPTATVYATETAAPVTEVVVLPAVVATAITFTDYTDITTTLTSALSTTTITTLWVGEDPVEPTP</sequence>